<dbReference type="AlphaFoldDB" id="A0A8S9MWP5"/>
<feature type="region of interest" description="Disordered" evidence="1">
    <location>
        <begin position="42"/>
        <end position="79"/>
    </location>
</feature>
<feature type="compositionally biased region" description="Polar residues" evidence="1">
    <location>
        <begin position="63"/>
        <end position="73"/>
    </location>
</feature>
<feature type="compositionally biased region" description="Basic residues" evidence="1">
    <location>
        <begin position="42"/>
        <end position="51"/>
    </location>
</feature>
<accession>A0A8S9MWP5</accession>
<dbReference type="Proteomes" id="UP000712600">
    <property type="component" value="Unassembled WGS sequence"/>
</dbReference>
<sequence>MFLSPLLTISQSLDFDGNQRRKPLPPLVRYLTTTGAIIPRRRGSRCHHHRSSLYTAVSHDPSEVSSSQQSQAPTMGVSAGDSTLGVVIAAAQRSRPVVPRRGGR</sequence>
<dbReference type="EMBL" id="QGKX02002183">
    <property type="protein sequence ID" value="KAF3485822.1"/>
    <property type="molecule type" value="Genomic_DNA"/>
</dbReference>
<organism evidence="2 3">
    <name type="scientific">Brassica cretica</name>
    <name type="common">Mustard</name>
    <dbReference type="NCBI Taxonomy" id="69181"/>
    <lineage>
        <taxon>Eukaryota</taxon>
        <taxon>Viridiplantae</taxon>
        <taxon>Streptophyta</taxon>
        <taxon>Embryophyta</taxon>
        <taxon>Tracheophyta</taxon>
        <taxon>Spermatophyta</taxon>
        <taxon>Magnoliopsida</taxon>
        <taxon>eudicotyledons</taxon>
        <taxon>Gunneridae</taxon>
        <taxon>Pentapetalae</taxon>
        <taxon>rosids</taxon>
        <taxon>malvids</taxon>
        <taxon>Brassicales</taxon>
        <taxon>Brassicaceae</taxon>
        <taxon>Brassiceae</taxon>
        <taxon>Brassica</taxon>
    </lineage>
</organism>
<evidence type="ECO:0000313" key="2">
    <source>
        <dbReference type="EMBL" id="KAF3485822.1"/>
    </source>
</evidence>
<proteinExistence type="predicted"/>
<comment type="caution">
    <text evidence="2">The sequence shown here is derived from an EMBL/GenBank/DDBJ whole genome shotgun (WGS) entry which is preliminary data.</text>
</comment>
<evidence type="ECO:0000256" key="1">
    <source>
        <dbReference type="SAM" id="MobiDB-lite"/>
    </source>
</evidence>
<reference evidence="2" key="1">
    <citation type="submission" date="2019-12" db="EMBL/GenBank/DDBJ databases">
        <title>Genome sequencing and annotation of Brassica cretica.</title>
        <authorList>
            <person name="Studholme D.J."/>
            <person name="Sarris P."/>
        </authorList>
    </citation>
    <scope>NUCLEOTIDE SEQUENCE</scope>
    <source>
        <strain evidence="2">PFS-109/04</strain>
        <tissue evidence="2">Leaf</tissue>
    </source>
</reference>
<protein>
    <submittedName>
        <fullName evidence="2">Uncharacterized protein</fullName>
    </submittedName>
</protein>
<gene>
    <name evidence="2" type="ORF">F2Q69_00055427</name>
</gene>
<evidence type="ECO:0000313" key="3">
    <source>
        <dbReference type="Proteomes" id="UP000712600"/>
    </source>
</evidence>
<name>A0A8S9MWP5_BRACR</name>